<dbReference type="GO" id="GO:0030968">
    <property type="term" value="P:endoplasmic reticulum unfolded protein response"/>
    <property type="evidence" value="ECO:0000318"/>
    <property type="project" value="GO_Central"/>
</dbReference>
<evidence type="ECO:0000256" key="1">
    <source>
        <dbReference type="SAM" id="Phobius"/>
    </source>
</evidence>
<gene>
    <name evidence="2" type="ORF">TCM_046301</name>
</gene>
<dbReference type="AlphaFoldDB" id="S1SIC3"/>
<name>S1SIC3_THECC</name>
<dbReference type="STRING" id="3641.S1SIC3"/>
<feature type="transmembrane region" description="Helical" evidence="1">
    <location>
        <begin position="63"/>
        <end position="83"/>
    </location>
</feature>
<organism evidence="2 3">
    <name type="scientific">Theobroma cacao</name>
    <name type="common">Cacao</name>
    <name type="synonym">Cocoa</name>
    <dbReference type="NCBI Taxonomy" id="3641"/>
    <lineage>
        <taxon>Eukaryota</taxon>
        <taxon>Viridiplantae</taxon>
        <taxon>Streptophyta</taxon>
        <taxon>Embryophyta</taxon>
        <taxon>Tracheophyta</taxon>
        <taxon>Spermatophyta</taxon>
        <taxon>Magnoliopsida</taxon>
        <taxon>eudicotyledons</taxon>
        <taxon>Gunneridae</taxon>
        <taxon>Pentapetalae</taxon>
        <taxon>rosids</taxon>
        <taxon>malvids</taxon>
        <taxon>Malvales</taxon>
        <taxon>Malvaceae</taxon>
        <taxon>Byttnerioideae</taxon>
        <taxon>Theobroma</taxon>
    </lineage>
</organism>
<keyword evidence="1" id="KW-0812">Transmembrane</keyword>
<keyword evidence="1" id="KW-1133">Transmembrane helix</keyword>
<evidence type="ECO:0000313" key="2">
    <source>
        <dbReference type="EMBL" id="EOY20402.1"/>
    </source>
</evidence>
<feature type="transmembrane region" description="Helical" evidence="1">
    <location>
        <begin position="117"/>
        <end position="136"/>
    </location>
</feature>
<accession>S1SIC3</accession>
<dbReference type="GO" id="GO:0005262">
    <property type="term" value="F:calcium channel activity"/>
    <property type="evidence" value="ECO:0000318"/>
    <property type="project" value="GO_Central"/>
</dbReference>
<dbReference type="InParanoid" id="S1SIC3"/>
<protein>
    <submittedName>
        <fullName evidence="2">Bax inhibitor-1 family protein, putative</fullName>
    </submittedName>
</protein>
<evidence type="ECO:0000313" key="3">
    <source>
        <dbReference type="Proteomes" id="UP000026915"/>
    </source>
</evidence>
<dbReference type="HOGENOM" id="CLU_1301624_0_0_1"/>
<dbReference type="Gramene" id="EOY20402">
    <property type="protein sequence ID" value="EOY20402"/>
    <property type="gene ID" value="TCM_046301"/>
</dbReference>
<dbReference type="EMBL" id="KE133151">
    <property type="protein sequence ID" value="EOY20402.1"/>
    <property type="molecule type" value="Genomic_DNA"/>
</dbReference>
<reference evidence="2 3" key="1">
    <citation type="journal article" date="2013" name="Genome Biol.">
        <title>The genome sequence of the most widely cultivated cacao type and its use to identify candidate genes regulating pod color.</title>
        <authorList>
            <person name="Motamayor J.C."/>
            <person name="Mockaitis K."/>
            <person name="Schmutz J."/>
            <person name="Haiminen N."/>
            <person name="Iii D.L."/>
            <person name="Cornejo O."/>
            <person name="Findley S.D."/>
            <person name="Zheng P."/>
            <person name="Utro F."/>
            <person name="Royaert S."/>
            <person name="Saski C."/>
            <person name="Jenkins J."/>
            <person name="Podicheti R."/>
            <person name="Zhao M."/>
            <person name="Scheffler B.E."/>
            <person name="Stack J.C."/>
            <person name="Feltus F.A."/>
            <person name="Mustiga G.M."/>
            <person name="Amores F."/>
            <person name="Phillips W."/>
            <person name="Marelli J.P."/>
            <person name="May G.D."/>
            <person name="Shapiro H."/>
            <person name="Ma J."/>
            <person name="Bustamante C.D."/>
            <person name="Schnell R.J."/>
            <person name="Main D."/>
            <person name="Gilbert D."/>
            <person name="Parida L."/>
            <person name="Kuhn D.N."/>
        </authorList>
    </citation>
    <scope>NUCLEOTIDE SEQUENCE [LARGE SCALE GENOMIC DNA]</scope>
    <source>
        <strain evidence="3">cv. Matina 1-6</strain>
    </source>
</reference>
<proteinExistence type="predicted"/>
<feature type="transmembrane region" description="Helical" evidence="1">
    <location>
        <begin position="148"/>
        <end position="165"/>
    </location>
</feature>
<keyword evidence="3" id="KW-1185">Reference proteome</keyword>
<dbReference type="GO" id="GO:0016020">
    <property type="term" value="C:membrane"/>
    <property type="evidence" value="ECO:0000318"/>
    <property type="project" value="GO_Central"/>
</dbReference>
<dbReference type="Proteomes" id="UP000026915">
    <property type="component" value="Unassembled WGS sequence"/>
</dbReference>
<keyword evidence="1" id="KW-0472">Membrane</keyword>
<sequence>MFGTSFFAPTNQLTYKQIGSGEYMGTAIAEPKLHITAFNTSLKKFDNPTVGSVVVSNSRIPHFVLHTAPGLAIYILSIVFCIIRRGEAVLETIILVSVEAVVLAHHSLYSMQTQRDFSLCELLSINVILVACVYIPNQVFHPFAKLSISIYAFLVAIAFAGRIYMAETFFINNQFDDPIGAAVIVHLIFLMNNPNREELTSRRAIRVPLRNP</sequence>